<accession>A0A6B0TTL6</accession>
<dbReference type="AlphaFoldDB" id="A0A6B0TTL6"/>
<evidence type="ECO:0000313" key="1">
    <source>
        <dbReference type="EMBL" id="MXU82538.1"/>
    </source>
</evidence>
<dbReference type="EMBL" id="GIFC01000455">
    <property type="protein sequence ID" value="MXU82538.1"/>
    <property type="molecule type" value="Transcribed_RNA"/>
</dbReference>
<organism evidence="1">
    <name type="scientific">Ixodes ricinus</name>
    <name type="common">Common tick</name>
    <name type="synonym">Acarus ricinus</name>
    <dbReference type="NCBI Taxonomy" id="34613"/>
    <lineage>
        <taxon>Eukaryota</taxon>
        <taxon>Metazoa</taxon>
        <taxon>Ecdysozoa</taxon>
        <taxon>Arthropoda</taxon>
        <taxon>Chelicerata</taxon>
        <taxon>Arachnida</taxon>
        <taxon>Acari</taxon>
        <taxon>Parasitiformes</taxon>
        <taxon>Ixodida</taxon>
        <taxon>Ixodoidea</taxon>
        <taxon>Ixodidae</taxon>
        <taxon>Ixodinae</taxon>
        <taxon>Ixodes</taxon>
    </lineage>
</organism>
<protein>
    <submittedName>
        <fullName evidence="1">Putative secreted protein</fullName>
    </submittedName>
</protein>
<proteinExistence type="predicted"/>
<sequence>MSFALGGVVSVVVVSIASSRYNRAVRSARGVTSVWLAQEARSFHSTVSLGLNGVGKATFVRVLSDRLIF</sequence>
<reference evidence="1" key="1">
    <citation type="submission" date="2019-12" db="EMBL/GenBank/DDBJ databases">
        <title>An insight into the sialome of adult female Ixodes ricinus ticks feeding for 6 days.</title>
        <authorList>
            <person name="Perner J."/>
            <person name="Ribeiro J.M.C."/>
        </authorList>
    </citation>
    <scope>NUCLEOTIDE SEQUENCE</scope>
    <source>
        <strain evidence="1">Semi-engorged</strain>
        <tissue evidence="1">Salivary glands</tissue>
    </source>
</reference>
<name>A0A6B0TTL6_IXORI</name>